<comment type="caution">
    <text evidence="1">The sequence shown here is derived from an EMBL/GenBank/DDBJ whole genome shotgun (WGS) entry which is preliminary data.</text>
</comment>
<gene>
    <name evidence="1" type="ORF">PHISCL_08098</name>
</gene>
<sequence length="317" mass="35259">MRNQPNDQRSIQNTISKSLQIKVELIGVIHGTMRPDSDPATLMVLQTRCIFPKIPVRVTGSEIQITFDAASSSDPAPTVAGLSPDPPYVFGLDASGIDTPDGNEQQEGKITATSRVSEPAFHRRNTAIWTIEGSSTGNGVPSTMQVAVLLRRESCREFRARFKIRFKVGSLRETMTLAKSAAESPGTTVLFDPRKPSFGSLDVDPKNLASYDLNQWLRFELPVLKPPAVQKGYYVELWNFQVSGSVILPTPSPGLSKEVPGFQDLPCIRWSRELDDLLFEDFFPWATKEPRRERDTTVHADGPPNFQGEERRICSVL</sequence>
<organism evidence="1 2">
    <name type="scientific">Aspergillus sclerotialis</name>
    <dbReference type="NCBI Taxonomy" id="2070753"/>
    <lineage>
        <taxon>Eukaryota</taxon>
        <taxon>Fungi</taxon>
        <taxon>Dikarya</taxon>
        <taxon>Ascomycota</taxon>
        <taxon>Pezizomycotina</taxon>
        <taxon>Eurotiomycetes</taxon>
        <taxon>Eurotiomycetidae</taxon>
        <taxon>Eurotiales</taxon>
        <taxon>Aspergillaceae</taxon>
        <taxon>Aspergillus</taxon>
        <taxon>Aspergillus subgen. Polypaecilum</taxon>
    </lineage>
</organism>
<reference evidence="2" key="1">
    <citation type="submission" date="2017-02" db="EMBL/GenBank/DDBJ databases">
        <authorList>
            <person name="Tafer H."/>
            <person name="Lopandic K."/>
        </authorList>
    </citation>
    <scope>NUCLEOTIDE SEQUENCE [LARGE SCALE GENOMIC DNA]</scope>
    <source>
        <strain evidence="2">CBS 366.77</strain>
    </source>
</reference>
<dbReference type="Proteomes" id="UP000266188">
    <property type="component" value="Unassembled WGS sequence"/>
</dbReference>
<keyword evidence="2" id="KW-1185">Reference proteome</keyword>
<proteinExistence type="predicted"/>
<dbReference type="STRING" id="2070753.A0A3A2ZJM5"/>
<dbReference type="OrthoDB" id="3796612at2759"/>
<dbReference type="AlphaFoldDB" id="A0A3A2ZJM5"/>
<evidence type="ECO:0000313" key="2">
    <source>
        <dbReference type="Proteomes" id="UP000266188"/>
    </source>
</evidence>
<dbReference type="EMBL" id="MVGC01000392">
    <property type="protein sequence ID" value="RJE19564.1"/>
    <property type="molecule type" value="Genomic_DNA"/>
</dbReference>
<protein>
    <submittedName>
        <fullName evidence="1">Uncharacterized protein</fullName>
    </submittedName>
</protein>
<accession>A0A3A2ZJM5</accession>
<name>A0A3A2ZJM5_9EURO</name>
<evidence type="ECO:0000313" key="1">
    <source>
        <dbReference type="EMBL" id="RJE19564.1"/>
    </source>
</evidence>